<comment type="similarity">
    <text evidence="2">Belongs to the BexD/CtrA/VexA family.</text>
</comment>
<feature type="domain" description="SLBB" evidence="18">
    <location>
        <begin position="108"/>
        <end position="188"/>
    </location>
</feature>
<dbReference type="Pfam" id="PF02563">
    <property type="entry name" value="Poly_export"/>
    <property type="match status" value="1"/>
</dbReference>
<feature type="domain" description="Polysaccharide export protein N-terminal" evidence="16">
    <location>
        <begin position="26"/>
        <end position="101"/>
    </location>
</feature>
<evidence type="ECO:0000256" key="15">
    <source>
        <dbReference type="SAM" id="SignalP"/>
    </source>
</evidence>
<evidence type="ECO:0000256" key="13">
    <source>
        <dbReference type="ARBA" id="ARBA00023237"/>
    </source>
</evidence>
<dbReference type="PANTHER" id="PTHR33619:SF3">
    <property type="entry name" value="POLYSACCHARIDE EXPORT PROTEIN GFCE-RELATED"/>
    <property type="match status" value="1"/>
</dbReference>
<name>A0A6A7RVL2_9PROT</name>
<feature type="chain" id="PRO_5025513934" evidence="15">
    <location>
        <begin position="24"/>
        <end position="268"/>
    </location>
</feature>
<evidence type="ECO:0000256" key="2">
    <source>
        <dbReference type="ARBA" id="ARBA00009450"/>
    </source>
</evidence>
<evidence type="ECO:0000256" key="14">
    <source>
        <dbReference type="ARBA" id="ARBA00023288"/>
    </source>
</evidence>
<dbReference type="GO" id="GO:0015288">
    <property type="term" value="F:porin activity"/>
    <property type="evidence" value="ECO:0007669"/>
    <property type="project" value="UniProtKB-KW"/>
</dbReference>
<keyword evidence="11" id="KW-0472">Membrane</keyword>
<evidence type="ECO:0000256" key="3">
    <source>
        <dbReference type="ARBA" id="ARBA00022448"/>
    </source>
</evidence>
<organism evidence="19 20">
    <name type="scientific">Candidatus Accumulibacter phosphatis</name>
    <dbReference type="NCBI Taxonomy" id="327160"/>
    <lineage>
        <taxon>Bacteria</taxon>
        <taxon>Pseudomonadati</taxon>
        <taxon>Pseudomonadota</taxon>
        <taxon>Betaproteobacteria</taxon>
        <taxon>Candidatus Accumulibacter</taxon>
    </lineage>
</organism>
<evidence type="ECO:0000256" key="10">
    <source>
        <dbReference type="ARBA" id="ARBA00023114"/>
    </source>
</evidence>
<comment type="subcellular location">
    <subcellularLocation>
        <location evidence="1">Cell outer membrane</location>
        <topology evidence="1">Multi-pass membrane protein</topology>
    </subcellularLocation>
</comment>
<proteinExistence type="inferred from homology"/>
<dbReference type="AlphaFoldDB" id="A0A6A7RVL2"/>
<dbReference type="Proteomes" id="UP000342300">
    <property type="component" value="Unassembled WGS sequence"/>
</dbReference>
<keyword evidence="14" id="KW-0449">Lipoprotein</keyword>
<evidence type="ECO:0000256" key="1">
    <source>
        <dbReference type="ARBA" id="ARBA00004571"/>
    </source>
</evidence>
<evidence type="ECO:0000256" key="5">
    <source>
        <dbReference type="ARBA" id="ARBA00022597"/>
    </source>
</evidence>
<dbReference type="NCBIfam" id="TIGR03028">
    <property type="entry name" value="EpsE"/>
    <property type="match status" value="1"/>
</dbReference>
<evidence type="ECO:0000256" key="7">
    <source>
        <dbReference type="ARBA" id="ARBA00022729"/>
    </source>
</evidence>
<dbReference type="PANTHER" id="PTHR33619">
    <property type="entry name" value="POLYSACCHARIDE EXPORT PROTEIN GFCE-RELATED"/>
    <property type="match status" value="1"/>
</dbReference>
<dbReference type="InterPro" id="IPR049712">
    <property type="entry name" value="Poly_export"/>
</dbReference>
<evidence type="ECO:0000313" key="20">
    <source>
        <dbReference type="Proteomes" id="UP000342300"/>
    </source>
</evidence>
<keyword evidence="10" id="KW-0626">Porin</keyword>
<keyword evidence="8" id="KW-0625">Polysaccharide transport</keyword>
<evidence type="ECO:0000256" key="4">
    <source>
        <dbReference type="ARBA" id="ARBA00022452"/>
    </source>
</evidence>
<evidence type="ECO:0000256" key="6">
    <source>
        <dbReference type="ARBA" id="ARBA00022692"/>
    </source>
</evidence>
<dbReference type="GO" id="GO:0009279">
    <property type="term" value="C:cell outer membrane"/>
    <property type="evidence" value="ECO:0007669"/>
    <property type="project" value="UniProtKB-SubCell"/>
</dbReference>
<evidence type="ECO:0000256" key="11">
    <source>
        <dbReference type="ARBA" id="ARBA00023136"/>
    </source>
</evidence>
<dbReference type="GO" id="GO:0046930">
    <property type="term" value="C:pore complex"/>
    <property type="evidence" value="ECO:0007669"/>
    <property type="project" value="UniProtKB-KW"/>
</dbReference>
<reference evidence="19 20" key="1">
    <citation type="submission" date="2017-09" db="EMBL/GenBank/DDBJ databases">
        <title>Metagenomic Analysis Reveals Denitrifying Candidatus Accumulibacter and Flanking Population as a Source of N2O.</title>
        <authorList>
            <person name="Gao H."/>
            <person name="Mao Y."/>
            <person name="Zhao X."/>
            <person name="Liu W.-T."/>
            <person name="Zhang T."/>
            <person name="Wells G."/>
        </authorList>
    </citation>
    <scope>NUCLEOTIDE SEQUENCE [LARGE SCALE GENOMIC DNA]</scope>
    <source>
        <strain evidence="19">CANDO_2_IC</strain>
    </source>
</reference>
<keyword evidence="12" id="KW-0564">Palmitate</keyword>
<evidence type="ECO:0000256" key="8">
    <source>
        <dbReference type="ARBA" id="ARBA00023047"/>
    </source>
</evidence>
<feature type="domain" description="Soluble ligand binding" evidence="17">
    <location>
        <begin position="193"/>
        <end position="247"/>
    </location>
</feature>
<keyword evidence="5" id="KW-0762">Sugar transport</keyword>
<keyword evidence="13" id="KW-0998">Cell outer membrane</keyword>
<sequence>MSYFKTLLLFILLPMSFASLAQAEDKSADYRLGPGDAIRISVFQNPDLTVESRVADSGIITYPLIGAVQLGDLTLRDAEKAIADKLREGGFVQKPQVNILLTQVRGNQVSVLGLVNRPGRYPIETGNTRLTDMLATAGGAIPDGSDVVIVTGIRDGKPFRKEVDVPALFVSGNSDEDIVVAGGDVIYVHRAPVFYVYGEVQRPGPYRIERGMTVLQALVRGGGLTMRGTERSLRIHRRTADGNLAVIAPEKSDVIQPDDVLHVEESFF</sequence>
<evidence type="ECO:0000313" key="19">
    <source>
        <dbReference type="EMBL" id="MQM31595.1"/>
    </source>
</evidence>
<keyword evidence="9" id="KW-0406">Ion transport</keyword>
<keyword evidence="4" id="KW-1134">Transmembrane beta strand</keyword>
<feature type="signal peptide" evidence="15">
    <location>
        <begin position="1"/>
        <end position="23"/>
    </location>
</feature>
<dbReference type="Pfam" id="PF22461">
    <property type="entry name" value="SLBB_2"/>
    <property type="match status" value="1"/>
</dbReference>
<evidence type="ECO:0000259" key="17">
    <source>
        <dbReference type="Pfam" id="PF10531"/>
    </source>
</evidence>
<dbReference type="InterPro" id="IPR003715">
    <property type="entry name" value="Poly_export_N"/>
</dbReference>
<gene>
    <name evidence="19" type="primary">epsE</name>
    <name evidence="19" type="ORF">CRU78_14160</name>
</gene>
<accession>A0A6A7RVL2</accession>
<keyword evidence="6" id="KW-0812">Transmembrane</keyword>
<comment type="caution">
    <text evidence="19">The sequence shown here is derived from an EMBL/GenBank/DDBJ whole genome shotgun (WGS) entry which is preliminary data.</text>
</comment>
<dbReference type="InterPro" id="IPR017478">
    <property type="entry name" value="Polysacc_export_EpsE"/>
</dbReference>
<dbReference type="GO" id="GO:0006811">
    <property type="term" value="P:monoatomic ion transport"/>
    <property type="evidence" value="ECO:0007669"/>
    <property type="project" value="UniProtKB-KW"/>
</dbReference>
<evidence type="ECO:0000259" key="16">
    <source>
        <dbReference type="Pfam" id="PF02563"/>
    </source>
</evidence>
<keyword evidence="7 15" id="KW-0732">Signal</keyword>
<dbReference type="EMBL" id="PDHS01000342">
    <property type="protein sequence ID" value="MQM31595.1"/>
    <property type="molecule type" value="Genomic_DNA"/>
</dbReference>
<keyword evidence="3" id="KW-0813">Transport</keyword>
<evidence type="ECO:0000256" key="12">
    <source>
        <dbReference type="ARBA" id="ARBA00023139"/>
    </source>
</evidence>
<dbReference type="InterPro" id="IPR054765">
    <property type="entry name" value="SLBB_dom"/>
</dbReference>
<dbReference type="Gene3D" id="3.10.560.10">
    <property type="entry name" value="Outer membrane lipoprotein wza domain like"/>
    <property type="match status" value="2"/>
</dbReference>
<dbReference type="GO" id="GO:0015159">
    <property type="term" value="F:polysaccharide transmembrane transporter activity"/>
    <property type="evidence" value="ECO:0007669"/>
    <property type="project" value="InterPro"/>
</dbReference>
<protein>
    <submittedName>
        <fullName evidence="19">Polysaccharide export protein EpsE</fullName>
    </submittedName>
</protein>
<evidence type="ECO:0000259" key="18">
    <source>
        <dbReference type="Pfam" id="PF22461"/>
    </source>
</evidence>
<dbReference type="Pfam" id="PF10531">
    <property type="entry name" value="SLBB"/>
    <property type="match status" value="1"/>
</dbReference>
<dbReference type="InterPro" id="IPR019554">
    <property type="entry name" value="Soluble_ligand-bd"/>
</dbReference>
<evidence type="ECO:0000256" key="9">
    <source>
        <dbReference type="ARBA" id="ARBA00023065"/>
    </source>
</evidence>